<proteinExistence type="predicted"/>
<dbReference type="PROSITE" id="PS51257">
    <property type="entry name" value="PROKAR_LIPOPROTEIN"/>
    <property type="match status" value="1"/>
</dbReference>
<keyword evidence="2" id="KW-0732">Signal</keyword>
<evidence type="ECO:0008006" key="5">
    <source>
        <dbReference type="Google" id="ProtNLM"/>
    </source>
</evidence>
<organism evidence="3 4">
    <name type="scientific">Candidatus Borkfalkia excrementigallinarum</name>
    <dbReference type="NCBI Taxonomy" id="2838506"/>
    <lineage>
        <taxon>Bacteria</taxon>
        <taxon>Bacillati</taxon>
        <taxon>Bacillota</taxon>
        <taxon>Clostridia</taxon>
        <taxon>Christensenellales</taxon>
        <taxon>Christensenellaceae</taxon>
        <taxon>Candidatus Borkfalkia</taxon>
    </lineage>
</organism>
<evidence type="ECO:0000313" key="3">
    <source>
        <dbReference type="EMBL" id="HIY96244.1"/>
    </source>
</evidence>
<protein>
    <recommendedName>
        <fullName evidence="5">GLUG domain-containing protein</fullName>
    </recommendedName>
</protein>
<reference evidence="3" key="1">
    <citation type="journal article" date="2021" name="PeerJ">
        <title>Extensive microbial diversity within the chicken gut microbiome revealed by metagenomics and culture.</title>
        <authorList>
            <person name="Gilroy R."/>
            <person name="Ravi A."/>
            <person name="Getino M."/>
            <person name="Pursley I."/>
            <person name="Horton D.L."/>
            <person name="Alikhan N.F."/>
            <person name="Baker D."/>
            <person name="Gharbi K."/>
            <person name="Hall N."/>
            <person name="Watson M."/>
            <person name="Adriaenssens E.M."/>
            <person name="Foster-Nyarko E."/>
            <person name="Jarju S."/>
            <person name="Secka A."/>
            <person name="Antonio M."/>
            <person name="Oren A."/>
            <person name="Chaudhuri R.R."/>
            <person name="La Ragione R."/>
            <person name="Hildebrand F."/>
            <person name="Pallen M.J."/>
        </authorList>
    </citation>
    <scope>NUCLEOTIDE SEQUENCE</scope>
    <source>
        <strain evidence="3">1345</strain>
    </source>
</reference>
<feature type="region of interest" description="Disordered" evidence="1">
    <location>
        <begin position="25"/>
        <end position="56"/>
    </location>
</feature>
<sequence length="670" mass="72601">MFKKIVTLMLVFALALGLAGCIERPTSGGKNPPTENTQPEDPDQGGTTEPGDENEDGEIAVLDSVQLYSSTYRRADGAAAPVSVRASTDPQYLRKGEQFYIDITLIDLFDTVEFIYTVSINGVKYRYADGDFTDTERNTGKKTVSFSVLLEYDGKTAVFSIDSIIIQNYMLVSYYAAISDEYRPVVIPTRDGSGTETDPYLVYTAEMFAEMADYPAGTYFKQANDIDLSDINTGEQMQSGQSTPLDFWKSLGTYEDPFSSHFDGNGFKIYRLSIQRFDTKYYDQPLGLFGYAENCEIKNVTLEDYRVEVCSAATVGALAGYTQNCRILNCKLIQGAKENFASGSWSFCNMGGLIGFANESLIEGCSVVSDLGLYIDCTDEYPIIGMLGGIVGELRRSTLLNCTFSGNAESGAVAGGIVGRSDESIIAGCESDAAITASTIAGGIVGQLWRSAVQYSKFFGEISYPLNQNIKIYTNGYFGGIAGDLGIADIYFDLLPIEGKSAVSTLDCCVFAGNITTDSMSGPRNTSDAGGLASRGFIGYIYNSMVQHASISGGEAYAVIANDSDLPNNISTGIVLVSDTELKGETKQSITASQSNELLFASSDIRADDPEHYTPVSDWTNLPVEAPLDPSRWKIENGCYTLIYAGLLPEDIAAIIRNLQIRDGTIFPRS</sequence>
<dbReference type="Gene3D" id="2.160.20.110">
    <property type="match status" value="1"/>
</dbReference>
<dbReference type="AlphaFoldDB" id="A0A9D1ZUX4"/>
<reference evidence="3" key="2">
    <citation type="submission" date="2021-04" db="EMBL/GenBank/DDBJ databases">
        <authorList>
            <person name="Gilroy R."/>
        </authorList>
    </citation>
    <scope>NUCLEOTIDE SEQUENCE</scope>
    <source>
        <strain evidence="3">1345</strain>
    </source>
</reference>
<dbReference type="EMBL" id="DXCQ01000009">
    <property type="protein sequence ID" value="HIY96244.1"/>
    <property type="molecule type" value="Genomic_DNA"/>
</dbReference>
<evidence type="ECO:0000256" key="2">
    <source>
        <dbReference type="SAM" id="SignalP"/>
    </source>
</evidence>
<gene>
    <name evidence="3" type="ORF">H9729_00995</name>
</gene>
<comment type="caution">
    <text evidence="3">The sequence shown here is derived from an EMBL/GenBank/DDBJ whole genome shotgun (WGS) entry which is preliminary data.</text>
</comment>
<accession>A0A9D1ZUX4</accession>
<evidence type="ECO:0000313" key="4">
    <source>
        <dbReference type="Proteomes" id="UP000886750"/>
    </source>
</evidence>
<dbReference type="Proteomes" id="UP000886750">
    <property type="component" value="Unassembled WGS sequence"/>
</dbReference>
<name>A0A9D1ZUX4_9FIRM</name>
<feature type="signal peptide" evidence="2">
    <location>
        <begin position="1"/>
        <end position="19"/>
    </location>
</feature>
<feature type="chain" id="PRO_5039082987" description="GLUG domain-containing protein" evidence="2">
    <location>
        <begin position="20"/>
        <end position="670"/>
    </location>
</feature>
<evidence type="ECO:0000256" key="1">
    <source>
        <dbReference type="SAM" id="MobiDB-lite"/>
    </source>
</evidence>